<comment type="catalytic activity">
    <reaction evidence="6">
        <text>(R)-lactate + A = pyruvate + AH2</text>
        <dbReference type="Rhea" id="RHEA:15089"/>
        <dbReference type="ChEBI" id="CHEBI:13193"/>
        <dbReference type="ChEBI" id="CHEBI:15361"/>
        <dbReference type="ChEBI" id="CHEBI:16004"/>
        <dbReference type="ChEBI" id="CHEBI:17499"/>
    </reaction>
</comment>
<dbReference type="Gene3D" id="1.10.1060.10">
    <property type="entry name" value="Alpha-helical ferredoxin"/>
    <property type="match status" value="1"/>
</dbReference>
<evidence type="ECO:0000313" key="10">
    <source>
        <dbReference type="Proteomes" id="UP000320421"/>
    </source>
</evidence>
<evidence type="ECO:0000256" key="5">
    <source>
        <dbReference type="ARBA" id="ARBA00023014"/>
    </source>
</evidence>
<protein>
    <recommendedName>
        <fullName evidence="6">Glycolate oxidase iron-sulfur subunit</fullName>
        <ecNumber evidence="6">1.1.99.14</ecNumber>
    </recommendedName>
</protein>
<name>A0A517PMK5_9PLAN</name>
<dbReference type="InterPro" id="IPR012257">
    <property type="entry name" value="Glc_ox_4Fe-4S"/>
</dbReference>
<evidence type="ECO:0000313" key="9">
    <source>
        <dbReference type="EMBL" id="QDT20603.1"/>
    </source>
</evidence>
<gene>
    <name evidence="9" type="primary">lutA_2</name>
    <name evidence="9" type="ORF">HG66A1_23910</name>
</gene>
<dbReference type="OrthoDB" id="9770306at2"/>
<feature type="compositionally biased region" description="Polar residues" evidence="7">
    <location>
        <begin position="1"/>
        <end position="12"/>
    </location>
</feature>
<accession>A0A517PMK5</accession>
<dbReference type="Pfam" id="PF13183">
    <property type="entry name" value="Fer4_8"/>
    <property type="match status" value="1"/>
</dbReference>
<keyword evidence="6" id="KW-0813">Transport</keyword>
<dbReference type="AlphaFoldDB" id="A0A517PMK5"/>
<dbReference type="Pfam" id="PF02754">
    <property type="entry name" value="CCG"/>
    <property type="match status" value="2"/>
</dbReference>
<organism evidence="9 10">
    <name type="scientific">Gimesia chilikensis</name>
    <dbReference type="NCBI Taxonomy" id="2605989"/>
    <lineage>
        <taxon>Bacteria</taxon>
        <taxon>Pseudomonadati</taxon>
        <taxon>Planctomycetota</taxon>
        <taxon>Planctomycetia</taxon>
        <taxon>Planctomycetales</taxon>
        <taxon>Planctomycetaceae</taxon>
        <taxon>Gimesia</taxon>
    </lineage>
</organism>
<feature type="region of interest" description="Disordered" evidence="7">
    <location>
        <begin position="1"/>
        <end position="21"/>
    </location>
</feature>
<keyword evidence="6" id="KW-0249">Electron transport</keyword>
<dbReference type="GO" id="GO:0046872">
    <property type="term" value="F:metal ion binding"/>
    <property type="evidence" value="ECO:0007669"/>
    <property type="project" value="UniProtKB-UniRule"/>
</dbReference>
<dbReference type="InterPro" id="IPR017900">
    <property type="entry name" value="4Fe4S_Fe_S_CS"/>
</dbReference>
<keyword evidence="5 6" id="KW-0411">Iron-sulfur</keyword>
<evidence type="ECO:0000256" key="7">
    <source>
        <dbReference type="SAM" id="MobiDB-lite"/>
    </source>
</evidence>
<evidence type="ECO:0000256" key="6">
    <source>
        <dbReference type="PIRNR" id="PIRNR000139"/>
    </source>
</evidence>
<keyword evidence="4 6" id="KW-0408">Iron</keyword>
<dbReference type="SUPFAM" id="SSF46548">
    <property type="entry name" value="alpha-helical ferredoxin"/>
    <property type="match status" value="1"/>
</dbReference>
<dbReference type="EC" id="1.1.99.14" evidence="6"/>
<evidence type="ECO:0000259" key="8">
    <source>
        <dbReference type="PROSITE" id="PS51379"/>
    </source>
</evidence>
<dbReference type="InterPro" id="IPR004017">
    <property type="entry name" value="Cys_rich_dom"/>
</dbReference>
<reference evidence="9 10" key="1">
    <citation type="submission" date="2019-02" db="EMBL/GenBank/DDBJ databases">
        <title>Deep-cultivation of Planctomycetes and their phenomic and genomic characterization uncovers novel biology.</title>
        <authorList>
            <person name="Wiegand S."/>
            <person name="Jogler M."/>
            <person name="Boedeker C."/>
            <person name="Pinto D."/>
            <person name="Vollmers J."/>
            <person name="Rivas-Marin E."/>
            <person name="Kohn T."/>
            <person name="Peeters S.H."/>
            <person name="Heuer A."/>
            <person name="Rast P."/>
            <person name="Oberbeckmann S."/>
            <person name="Bunk B."/>
            <person name="Jeske O."/>
            <person name="Meyerdierks A."/>
            <person name="Storesund J.E."/>
            <person name="Kallscheuer N."/>
            <person name="Luecker S."/>
            <person name="Lage O.M."/>
            <person name="Pohl T."/>
            <person name="Merkel B.J."/>
            <person name="Hornburger P."/>
            <person name="Mueller R.-W."/>
            <person name="Bruemmer F."/>
            <person name="Labrenz M."/>
            <person name="Spormann A.M."/>
            <person name="Op den Camp H."/>
            <person name="Overmann J."/>
            <person name="Amann R."/>
            <person name="Jetten M.S.M."/>
            <person name="Mascher T."/>
            <person name="Medema M.H."/>
            <person name="Devos D.P."/>
            <person name="Kaster A.-K."/>
            <person name="Ovreas L."/>
            <person name="Rohde M."/>
            <person name="Galperin M.Y."/>
            <person name="Jogler C."/>
        </authorList>
    </citation>
    <scope>NUCLEOTIDE SEQUENCE [LARGE SCALE GENOMIC DNA]</scope>
    <source>
        <strain evidence="9 10">HG66A1</strain>
    </source>
</reference>
<sequence length="453" mass="50232">MKPGSAFSQTTTADKDPAEIPGSEIPYEKFLDCIHCGLCTAACPTYLETGNENDSPRGRIYLMRAVVDQRVELSESVRGHLDLCLDCRSCETACPSGVQYGRLIEPFRVDMQHLDAKEGRGAKNDWFHRWILYRLFPYPNRIRLSLMPARVMQFLKLDKLVDILGIPQLLPQKLKRMHNLLPRLKPVEPALPEVLPAQGTQRARVALFTGCVSEAMYSHVNRATARVLQANGCEVIIPRSQVCCGAIHYHSGSDDEALKFALQNLAAFDQEGLDAIIVNVAGCGAMLKDYGHIAEEISGPTAEQTARLKQFAGKFKDVSEFLFELGPIAPEGEITLKATYHDACHLVHAQKVQNQPRKLLELIPGLTLIPLNESTICCGAAGSYNLTQPEMADQLGKRKLNNILDTGAEVVISGNVGCTLQIDSQIRQARKPLHVLHPMELLDLSYRKQKPVF</sequence>
<keyword evidence="3" id="KW-0677">Repeat</keyword>
<dbReference type="PANTHER" id="PTHR32479">
    <property type="entry name" value="GLYCOLATE OXIDASE IRON-SULFUR SUBUNIT"/>
    <property type="match status" value="1"/>
</dbReference>
<feature type="domain" description="4Fe-4S ferredoxin-type" evidence="8">
    <location>
        <begin position="75"/>
        <end position="98"/>
    </location>
</feature>
<comment type="catalytic activity">
    <reaction evidence="6">
        <text>glycolate + A = glyoxylate + AH2</text>
        <dbReference type="Rhea" id="RHEA:21264"/>
        <dbReference type="ChEBI" id="CHEBI:13193"/>
        <dbReference type="ChEBI" id="CHEBI:17499"/>
        <dbReference type="ChEBI" id="CHEBI:29805"/>
        <dbReference type="ChEBI" id="CHEBI:36655"/>
        <dbReference type="EC" id="1.1.99.14"/>
    </reaction>
</comment>
<evidence type="ECO:0000256" key="3">
    <source>
        <dbReference type="ARBA" id="ARBA00022737"/>
    </source>
</evidence>
<evidence type="ECO:0000256" key="1">
    <source>
        <dbReference type="ARBA" id="ARBA00022485"/>
    </source>
</evidence>
<dbReference type="EMBL" id="CP036266">
    <property type="protein sequence ID" value="QDT20603.1"/>
    <property type="molecule type" value="Genomic_DNA"/>
</dbReference>
<evidence type="ECO:0000256" key="4">
    <source>
        <dbReference type="ARBA" id="ARBA00023004"/>
    </source>
</evidence>
<keyword evidence="2 6" id="KW-0479">Metal-binding</keyword>
<proteinExistence type="predicted"/>
<comment type="cofactor">
    <cofactor evidence="6">
        <name>[4Fe-4S] cluster</name>
        <dbReference type="ChEBI" id="CHEBI:49883"/>
    </cofactor>
    <text evidence="6">Binds 2 [4Fe-4S] clusters.</text>
</comment>
<evidence type="ECO:0000256" key="2">
    <source>
        <dbReference type="ARBA" id="ARBA00022723"/>
    </source>
</evidence>
<dbReference type="GO" id="GO:0051539">
    <property type="term" value="F:4 iron, 4 sulfur cluster binding"/>
    <property type="evidence" value="ECO:0007669"/>
    <property type="project" value="UniProtKB-UniRule"/>
</dbReference>
<dbReference type="InterPro" id="IPR009051">
    <property type="entry name" value="Helical_ferredxn"/>
</dbReference>
<dbReference type="GO" id="GO:0019154">
    <property type="term" value="F:glycolate dehydrogenase activity"/>
    <property type="evidence" value="ECO:0007669"/>
    <property type="project" value="UniProtKB-EC"/>
</dbReference>
<dbReference type="PIRSF" id="PIRSF000139">
    <property type="entry name" value="Glc_ox_4Fe-4S"/>
    <property type="match status" value="1"/>
</dbReference>
<dbReference type="PROSITE" id="PS00198">
    <property type="entry name" value="4FE4S_FER_1"/>
    <property type="match status" value="1"/>
</dbReference>
<comment type="function">
    <text evidence="6">Component of a complex that catalyzes the oxidation of glycolate to glyoxylate.</text>
</comment>
<dbReference type="PROSITE" id="PS51379">
    <property type="entry name" value="4FE4S_FER_2"/>
    <property type="match status" value="2"/>
</dbReference>
<dbReference type="PANTHER" id="PTHR32479:SF17">
    <property type="entry name" value="GLYCOLATE OXIDASE IRON-SULFUR SUBUNIT"/>
    <property type="match status" value="1"/>
</dbReference>
<feature type="domain" description="4Fe-4S ferredoxin-type" evidence="8">
    <location>
        <begin position="21"/>
        <end position="52"/>
    </location>
</feature>
<dbReference type="Proteomes" id="UP000320421">
    <property type="component" value="Chromosome"/>
</dbReference>
<dbReference type="InterPro" id="IPR017896">
    <property type="entry name" value="4Fe4S_Fe-S-bd"/>
</dbReference>
<keyword evidence="10" id="KW-1185">Reference proteome</keyword>
<dbReference type="RefSeq" id="WP_145183646.1">
    <property type="nucleotide sequence ID" value="NZ_CP036266.1"/>
</dbReference>
<keyword evidence="1 6" id="KW-0004">4Fe-4S</keyword>